<dbReference type="RefSeq" id="WP_153259454.1">
    <property type="nucleotide sequence ID" value="NZ_QLMQ01000018.1"/>
</dbReference>
<dbReference type="InterPro" id="IPR009003">
    <property type="entry name" value="Peptidase_S1_PA"/>
</dbReference>
<reference evidence="1 2" key="1">
    <citation type="submission" date="2016-08" db="EMBL/GenBank/DDBJ databases">
        <title>Genome sequence of Clavibacter michiganensis subsp. michiganensis strain CASJ007.</title>
        <authorList>
            <person name="Thapa S.P."/>
            <person name="Coaker G."/>
        </authorList>
    </citation>
    <scope>NUCLEOTIDE SEQUENCE [LARGE SCALE GENOMIC DNA]</scope>
    <source>
        <strain evidence="1">CASJ007</strain>
    </source>
</reference>
<keyword evidence="2" id="KW-1185">Reference proteome</keyword>
<evidence type="ECO:0000313" key="1">
    <source>
        <dbReference type="EMBL" id="OUE04523.1"/>
    </source>
</evidence>
<sequence length="284" mass="30277">MAVQASHAAQARHARGVLRRQAAILLTVVAVLTGTLNYATPAQAVTIPSNPDRIREPVVAGSKVNTPTGSCTVGAVLIPRSIYSRITPYQRATRWFVIAKHCARMYAPIHVGTSILGDVVWQSATSDIELVRVSPRPDPSPLICVAHHPKNPAVCSPFQTFTARAAGQVFMTARGHVARLPVTGSGAADDDRFCTSGWSTGVQCIWHGVSIPPRTPLSYEHLVAGESGQLLNLDPGDSGGPVVNYSAELLGIISSVLPRTTLMLYTPMSQVLSELHDYQLASGD</sequence>
<protein>
    <submittedName>
        <fullName evidence="1">Uncharacterized protein</fullName>
    </submittedName>
</protein>
<accession>A0A251XMT2</accession>
<dbReference type="EMBL" id="MDHH01000001">
    <property type="protein sequence ID" value="OUE04523.1"/>
    <property type="molecule type" value="Genomic_DNA"/>
</dbReference>
<organism evidence="1 2">
    <name type="scientific">Clavibacter michiganensis subsp. michiganensis</name>
    <dbReference type="NCBI Taxonomy" id="33013"/>
    <lineage>
        <taxon>Bacteria</taxon>
        <taxon>Bacillati</taxon>
        <taxon>Actinomycetota</taxon>
        <taxon>Actinomycetes</taxon>
        <taxon>Micrococcales</taxon>
        <taxon>Microbacteriaceae</taxon>
        <taxon>Clavibacter</taxon>
    </lineage>
</organism>
<name>A0A251XMT2_CLAMM</name>
<dbReference type="Proteomes" id="UP000195062">
    <property type="component" value="Unassembled WGS sequence"/>
</dbReference>
<gene>
    <name evidence="1" type="ORF">CMMCAS07_06225</name>
</gene>
<dbReference type="AlphaFoldDB" id="A0A251XMT2"/>
<comment type="caution">
    <text evidence="1">The sequence shown here is derived from an EMBL/GenBank/DDBJ whole genome shotgun (WGS) entry which is preliminary data.</text>
</comment>
<evidence type="ECO:0000313" key="2">
    <source>
        <dbReference type="Proteomes" id="UP000195062"/>
    </source>
</evidence>
<proteinExistence type="predicted"/>
<dbReference type="SUPFAM" id="SSF50494">
    <property type="entry name" value="Trypsin-like serine proteases"/>
    <property type="match status" value="1"/>
</dbReference>